<accession>A0A9E7E260</accession>
<name>A0A9E7E260_9CAUD</name>
<organism evidence="1 2">
    <name type="scientific">Xanthomonas phage Mallos</name>
    <dbReference type="NCBI Taxonomy" id="2939131"/>
    <lineage>
        <taxon>Viruses</taxon>
        <taxon>Duplodnaviria</taxon>
        <taxon>Heunggongvirae</taxon>
        <taxon>Uroviricota</taxon>
        <taxon>Caudoviricetes</taxon>
        <taxon>Mesyanzhinovviridae</taxon>
        <taxon>Bradleyvirinae</taxon>
        <taxon>Mallosvirus</taxon>
        <taxon>Mallosvirus mallos</taxon>
    </lineage>
</organism>
<evidence type="ECO:0000313" key="1">
    <source>
        <dbReference type="EMBL" id="URA07149.1"/>
    </source>
</evidence>
<dbReference type="Proteomes" id="UP001056460">
    <property type="component" value="Segment"/>
</dbReference>
<evidence type="ECO:0000313" key="2">
    <source>
        <dbReference type="Proteomes" id="UP001056460"/>
    </source>
</evidence>
<evidence type="ECO:0008006" key="3">
    <source>
        <dbReference type="Google" id="ProtNLM"/>
    </source>
</evidence>
<dbReference type="EMBL" id="ON189047">
    <property type="protein sequence ID" value="URA07149.1"/>
    <property type="molecule type" value="Genomic_DNA"/>
</dbReference>
<protein>
    <recommendedName>
        <fullName evidence="3">Phage protein</fullName>
    </recommendedName>
</protein>
<proteinExistence type="predicted"/>
<gene>
    <name evidence="1" type="ORF">Mallos_BL60041</name>
</gene>
<reference evidence="1" key="1">
    <citation type="journal article" date="2022" name="Viruses">
        <title>Isolation of novel Xanthomonas phages for the plant pathogens X. translucens and X. campestris.</title>
        <authorList>
            <person name="Erdrich S.H."/>
            <person name="Sharma V."/>
            <person name="Schurr U."/>
            <person name="Arsova B."/>
            <person name="Frunzke J."/>
        </authorList>
    </citation>
    <scope>NUCLEOTIDE SEQUENCE</scope>
</reference>
<sequence length="58" mass="6676">MEHIRQARMCSRGARDFFIRHNLDWSTFLQEGIDEELLIATGDAMALQVVEVANGRQQ</sequence>
<keyword evidence="2" id="KW-1185">Reference proteome</keyword>